<evidence type="ECO:0000256" key="1">
    <source>
        <dbReference type="SAM" id="Coils"/>
    </source>
</evidence>
<protein>
    <submittedName>
        <fullName evidence="3">Uncharacterized protein</fullName>
    </submittedName>
</protein>
<evidence type="ECO:0000313" key="3">
    <source>
        <dbReference type="WBParaSite" id="maker-E.canG7_contigs_2915-snap-gene-0.4-mRNA-1"/>
    </source>
</evidence>
<feature type="coiled-coil region" evidence="1">
    <location>
        <begin position="61"/>
        <end position="88"/>
    </location>
</feature>
<keyword evidence="2" id="KW-1185">Reference proteome</keyword>
<proteinExistence type="predicted"/>
<name>A0A915EVR1_9CEST</name>
<accession>A0A915EVR1</accession>
<dbReference type="WBParaSite" id="maker-E.canG7_contigs_2915-snap-gene-0.4-mRNA-1">
    <property type="protein sequence ID" value="maker-E.canG7_contigs_2915-snap-gene-0.4-mRNA-1"/>
    <property type="gene ID" value="EcG7_08762"/>
</dbReference>
<dbReference type="Proteomes" id="UP000887562">
    <property type="component" value="Unplaced"/>
</dbReference>
<keyword evidence="1" id="KW-0175">Coiled coil</keyword>
<reference evidence="3" key="1">
    <citation type="submission" date="2022-11" db="UniProtKB">
        <authorList>
            <consortium name="WormBaseParasite"/>
        </authorList>
    </citation>
    <scope>IDENTIFICATION</scope>
</reference>
<evidence type="ECO:0000313" key="2">
    <source>
        <dbReference type="Proteomes" id="UP000887562"/>
    </source>
</evidence>
<sequence length="165" mass="18613">MNSFLNMLKVDAAVRTDILQSVSKLHAKLFKYTSVKASAQFITLLPRALTSHIAPVFPLCLLTALKHIDKSRKELSEKENEMAMLTDAIRLREPRAENRSIALHWTMINSENGRYYDCLSSVFQKRSKLGLNSSELEHFCLHEPLQIACTRVQALTFCSASGTLS</sequence>
<dbReference type="AlphaFoldDB" id="A0A915EVR1"/>
<organism evidence="2 3">
    <name type="scientific">Echinococcus canadensis</name>
    <dbReference type="NCBI Taxonomy" id="519352"/>
    <lineage>
        <taxon>Eukaryota</taxon>
        <taxon>Metazoa</taxon>
        <taxon>Spiralia</taxon>
        <taxon>Lophotrochozoa</taxon>
        <taxon>Platyhelminthes</taxon>
        <taxon>Cestoda</taxon>
        <taxon>Eucestoda</taxon>
        <taxon>Cyclophyllidea</taxon>
        <taxon>Taeniidae</taxon>
        <taxon>Echinococcus</taxon>
        <taxon>Echinococcus canadensis group</taxon>
    </lineage>
</organism>